<dbReference type="EMBL" id="JACDTQ010001574">
    <property type="protein sequence ID" value="KAF5922004.1"/>
    <property type="molecule type" value="Genomic_DNA"/>
</dbReference>
<protein>
    <submittedName>
        <fullName evidence="2">Uncharacterized protein</fullName>
    </submittedName>
</protein>
<comment type="caution">
    <text evidence="2">The sequence shown here is derived from an EMBL/GenBank/DDBJ whole genome shotgun (WGS) entry which is preliminary data.</text>
</comment>
<name>A0A7J7F2J0_DICBM</name>
<dbReference type="SUPFAM" id="SSF48445">
    <property type="entry name" value="14-3-3 protein"/>
    <property type="match status" value="1"/>
</dbReference>
<dbReference type="PANTHER" id="PTHR18860">
    <property type="entry name" value="14-3-3 PROTEIN"/>
    <property type="match status" value="1"/>
</dbReference>
<keyword evidence="3" id="KW-1185">Reference proteome</keyword>
<sequence>MNISFFAFSTLVLAKFEKYKCENGFSGVRYRLVWEGPLGRAILVTENPLPIHEDQIEKEGRKWKRGAALSTNRAQQLGDRKGHGGMKIEAPDSLGAHRAKRNQTNRDSTLTTPAPLSSILKGFSPRQKDPLLKSKADWSDGLWRRARPHPGGARCPPCLPLTTPACHGEGPADLEPEASSPLGGSSGASSRKLSPPRRSCSYYKDYQETLSIYAPVLPLLGNYLTVNATNPEIKVFSLKVKRDYFQYLAEAAHGDELLNNPELAYTLTKTAFDEVITELDTLNEDIQRQYSPHAVA</sequence>
<dbReference type="Gene3D" id="1.20.190.20">
    <property type="entry name" value="14-3-3 domain"/>
    <property type="match status" value="1"/>
</dbReference>
<gene>
    <name evidence="2" type="ORF">HPG69_015454</name>
</gene>
<dbReference type="Proteomes" id="UP000551758">
    <property type="component" value="Unassembled WGS sequence"/>
</dbReference>
<feature type="compositionally biased region" description="Low complexity" evidence="1">
    <location>
        <begin position="177"/>
        <end position="190"/>
    </location>
</feature>
<feature type="compositionally biased region" description="Polar residues" evidence="1">
    <location>
        <begin position="105"/>
        <end position="115"/>
    </location>
</feature>
<evidence type="ECO:0000313" key="2">
    <source>
        <dbReference type="EMBL" id="KAF5922004.1"/>
    </source>
</evidence>
<accession>A0A7J7F2J0</accession>
<organism evidence="2 3">
    <name type="scientific">Diceros bicornis minor</name>
    <name type="common">South-central black rhinoceros</name>
    <dbReference type="NCBI Taxonomy" id="77932"/>
    <lineage>
        <taxon>Eukaryota</taxon>
        <taxon>Metazoa</taxon>
        <taxon>Chordata</taxon>
        <taxon>Craniata</taxon>
        <taxon>Vertebrata</taxon>
        <taxon>Euteleostomi</taxon>
        <taxon>Mammalia</taxon>
        <taxon>Eutheria</taxon>
        <taxon>Laurasiatheria</taxon>
        <taxon>Perissodactyla</taxon>
        <taxon>Rhinocerotidae</taxon>
        <taxon>Diceros</taxon>
    </lineage>
</organism>
<proteinExistence type="predicted"/>
<evidence type="ECO:0000256" key="1">
    <source>
        <dbReference type="SAM" id="MobiDB-lite"/>
    </source>
</evidence>
<evidence type="ECO:0000313" key="3">
    <source>
        <dbReference type="Proteomes" id="UP000551758"/>
    </source>
</evidence>
<dbReference type="InterPro" id="IPR036815">
    <property type="entry name" value="14-3-3_dom_sf"/>
</dbReference>
<feature type="region of interest" description="Disordered" evidence="1">
    <location>
        <begin position="64"/>
        <end position="134"/>
    </location>
</feature>
<feature type="region of interest" description="Disordered" evidence="1">
    <location>
        <begin position="169"/>
        <end position="197"/>
    </location>
</feature>
<dbReference type="InterPro" id="IPR000308">
    <property type="entry name" value="14-3-3"/>
</dbReference>
<reference evidence="2 3" key="1">
    <citation type="journal article" date="2020" name="Mol. Biol. Evol.">
        <title>Interspecific Gene Flow and the Evolution of Specialization in Black and White Rhinoceros.</title>
        <authorList>
            <person name="Moodley Y."/>
            <person name="Westbury M.V."/>
            <person name="Russo I.M."/>
            <person name="Gopalakrishnan S."/>
            <person name="Rakotoarivelo A."/>
            <person name="Olsen R.A."/>
            <person name="Prost S."/>
            <person name="Tunstall T."/>
            <person name="Ryder O.A."/>
            <person name="Dalen L."/>
            <person name="Bruford M.W."/>
        </authorList>
    </citation>
    <scope>NUCLEOTIDE SEQUENCE [LARGE SCALE GENOMIC DNA]</scope>
    <source>
        <strain evidence="2">SBR-YM</strain>
        <tissue evidence="2">Skin</tissue>
    </source>
</reference>
<dbReference type="AlphaFoldDB" id="A0A7J7F2J0"/>